<dbReference type="Proteomes" id="UP001321421">
    <property type="component" value="Chromosome"/>
</dbReference>
<accession>A0ABM8HB99</accession>
<organism evidence="2 3">
    <name type="scientific">Barrientosiimonas endolithica</name>
    <dbReference type="NCBI Taxonomy" id="1535208"/>
    <lineage>
        <taxon>Bacteria</taxon>
        <taxon>Bacillati</taxon>
        <taxon>Actinomycetota</taxon>
        <taxon>Actinomycetes</taxon>
        <taxon>Micrococcales</taxon>
        <taxon>Dermacoccaceae</taxon>
        <taxon>Barrientosiimonas</taxon>
    </lineage>
</organism>
<feature type="compositionally biased region" description="Low complexity" evidence="1">
    <location>
        <begin position="177"/>
        <end position="212"/>
    </location>
</feature>
<sequence>MALVPKVVPMVEAQNVRTGPRRRTLVKGAAWAAPAIMVGQMAPASASSGGGLTFEFGGACKQPGGSCDGYRKGYAFTFEVCNRSNQDIYIYTVTYTTDGTKLQLTNYAPRLPYLVKANTCVDVEFRAESSNSANQDFYLNMRVTWGHTEEQGSDPTPHQPIDTRVFIPTTGPQECCPTTTPAKSSTSSSSSSTTESPTSSDAPAPSSTSAAKESARESDSAPAADEPAPAQTPAPAATPADAAPAPVATPSAAAE</sequence>
<protein>
    <submittedName>
        <fullName evidence="2">Uncharacterized protein</fullName>
    </submittedName>
</protein>
<gene>
    <name evidence="2" type="ORF">GCM10025872_18760</name>
</gene>
<dbReference type="EMBL" id="AP027735">
    <property type="protein sequence ID" value="BDZ58219.1"/>
    <property type="molecule type" value="Genomic_DNA"/>
</dbReference>
<dbReference type="InterPro" id="IPR006311">
    <property type="entry name" value="TAT_signal"/>
</dbReference>
<feature type="compositionally biased region" description="Low complexity" evidence="1">
    <location>
        <begin position="220"/>
        <end position="255"/>
    </location>
</feature>
<keyword evidence="3" id="KW-1185">Reference proteome</keyword>
<evidence type="ECO:0000313" key="2">
    <source>
        <dbReference type="EMBL" id="BDZ58219.1"/>
    </source>
</evidence>
<evidence type="ECO:0000256" key="1">
    <source>
        <dbReference type="SAM" id="MobiDB-lite"/>
    </source>
</evidence>
<feature type="region of interest" description="Disordered" evidence="1">
    <location>
        <begin position="148"/>
        <end position="255"/>
    </location>
</feature>
<name>A0ABM8HB99_9MICO</name>
<evidence type="ECO:0000313" key="3">
    <source>
        <dbReference type="Proteomes" id="UP001321421"/>
    </source>
</evidence>
<reference evidence="3" key="1">
    <citation type="journal article" date="2019" name="Int. J. Syst. Evol. Microbiol.">
        <title>The Global Catalogue of Microorganisms (GCM) 10K type strain sequencing project: providing services to taxonomists for standard genome sequencing and annotation.</title>
        <authorList>
            <consortium name="The Broad Institute Genomics Platform"/>
            <consortium name="The Broad Institute Genome Sequencing Center for Infectious Disease"/>
            <person name="Wu L."/>
            <person name="Ma J."/>
        </authorList>
    </citation>
    <scope>NUCLEOTIDE SEQUENCE [LARGE SCALE GENOMIC DNA]</scope>
    <source>
        <strain evidence="3">NBRC 110608</strain>
    </source>
</reference>
<proteinExistence type="predicted"/>
<dbReference type="PROSITE" id="PS51318">
    <property type="entry name" value="TAT"/>
    <property type="match status" value="1"/>
</dbReference>